<dbReference type="EMBL" id="ANNG01000078">
    <property type="protein sequence ID" value="ERJ24902.1"/>
    <property type="molecule type" value="Genomic_DNA"/>
</dbReference>
<protein>
    <submittedName>
        <fullName evidence="1">Putative large exoprotein involved in heme utilization or adhesion of ShlA</fullName>
    </submittedName>
</protein>
<evidence type="ECO:0000313" key="2">
    <source>
        <dbReference type="Proteomes" id="UP000016620"/>
    </source>
</evidence>
<dbReference type="PATRIC" id="fig|1242968.3.peg.2089"/>
<reference evidence="1 2" key="1">
    <citation type="journal article" date="2013" name="BMC Genomics">
        <title>Comparative genomics of Campylobacter concisus isolates reveals genetic diversity and provides insights into disease association.</title>
        <authorList>
            <person name="Deshpande N.P."/>
            <person name="Kaakoush N.O."/>
            <person name="Wilkins M.R."/>
            <person name="Mitchell H.M."/>
        </authorList>
    </citation>
    <scope>NUCLEOTIDE SEQUENCE [LARGE SCALE GENOMIC DNA]</scope>
    <source>
        <strain evidence="1 2">UNSWCS</strain>
    </source>
</reference>
<dbReference type="AlphaFoldDB" id="U2F3U7"/>
<comment type="caution">
    <text evidence="1">The sequence shown here is derived from an EMBL/GenBank/DDBJ whole genome shotgun (WGS) entry which is preliminary data.</text>
</comment>
<proteinExistence type="predicted"/>
<dbReference type="Proteomes" id="UP000016620">
    <property type="component" value="Unassembled WGS sequence"/>
</dbReference>
<accession>U2F3U7</accession>
<sequence length="315" mass="35644">MINYIKNQSSLNALLLNSYMFNGLDKSKGDNRVYLYYNKVVGIDKGLNDNQLVDLTFWEALSNGYLKNDIDQIFMPPVFTLVNFYKNGILPDNVLINEKPDTNKYKTQYDLSDKQDFEKLRATTDQTYENLNKDTKIVFMNGMDNTLEEAKKSVNLIKEDFGKNIGLINNATGKHLGILEDAIEWLPNYKTTKDVLNAYKLKNLSSGTTLITHSAGNEDIFKANSINKVLGVNTPYNLISVGSPKSATKLKESANGVGANFIIQVNHENDPVANGILNSDANYEFKSLNDVETYHPFSTYYHEIKEYIMNGHKDE</sequence>
<name>U2F3U7_9BACT</name>
<evidence type="ECO:0000313" key="1">
    <source>
        <dbReference type="EMBL" id="ERJ24902.1"/>
    </source>
</evidence>
<gene>
    <name evidence="1" type="ORF">UNSWCS_2139</name>
</gene>
<organism evidence="1 2">
    <name type="scientific">Campylobacter concisus UNSWCS</name>
    <dbReference type="NCBI Taxonomy" id="1242968"/>
    <lineage>
        <taxon>Bacteria</taxon>
        <taxon>Pseudomonadati</taxon>
        <taxon>Campylobacterota</taxon>
        <taxon>Epsilonproteobacteria</taxon>
        <taxon>Campylobacterales</taxon>
        <taxon>Campylobacteraceae</taxon>
        <taxon>Campylobacter</taxon>
    </lineage>
</organism>